<evidence type="ECO:0000256" key="7">
    <source>
        <dbReference type="ARBA" id="ARBA00022777"/>
    </source>
</evidence>
<dbReference type="Pfam" id="PF02223">
    <property type="entry name" value="Thymidylate_kin"/>
    <property type="match status" value="1"/>
</dbReference>
<dbReference type="CDD" id="cd01672">
    <property type="entry name" value="TMPK"/>
    <property type="match status" value="1"/>
</dbReference>
<dbReference type="PATRIC" id="fig|1331206.3.peg.2250"/>
<evidence type="ECO:0000256" key="3">
    <source>
        <dbReference type="ARBA" id="ARBA00017144"/>
    </source>
</evidence>
<dbReference type="GO" id="GO:0006227">
    <property type="term" value="P:dUDP biosynthetic process"/>
    <property type="evidence" value="ECO:0007669"/>
    <property type="project" value="TreeGrafter"/>
</dbReference>
<evidence type="ECO:0000256" key="5">
    <source>
        <dbReference type="ARBA" id="ARBA00022727"/>
    </source>
</evidence>
<evidence type="ECO:0000256" key="2">
    <source>
        <dbReference type="ARBA" id="ARBA00012980"/>
    </source>
</evidence>
<dbReference type="GO" id="GO:0006233">
    <property type="term" value="P:dTDP biosynthetic process"/>
    <property type="evidence" value="ECO:0007669"/>
    <property type="project" value="InterPro"/>
</dbReference>
<dbReference type="RefSeq" id="WP_005013846.1">
    <property type="nucleotide sequence ID" value="NZ_JFZZ01000081.1"/>
</dbReference>
<evidence type="ECO:0000256" key="12">
    <source>
        <dbReference type="HAMAP-Rule" id="MF_00165"/>
    </source>
</evidence>
<dbReference type="Proteomes" id="UP000026682">
    <property type="component" value="Unassembled WGS sequence"/>
</dbReference>
<keyword evidence="6 12" id="KW-0547">Nucleotide-binding</keyword>
<proteinExistence type="inferred from homology"/>
<name>A0A158M3Q2_9BORD</name>
<evidence type="ECO:0000313" key="14">
    <source>
        <dbReference type="EMBL" id="KAK90132.1"/>
    </source>
</evidence>
<dbReference type="InterPro" id="IPR018094">
    <property type="entry name" value="Thymidylate_kinase"/>
</dbReference>
<dbReference type="Gene3D" id="3.40.50.300">
    <property type="entry name" value="P-loop containing nucleotide triphosphate hydrolases"/>
    <property type="match status" value="1"/>
</dbReference>
<sequence length="207" mass="23207">MTGRFITLEGVDGAGKSTHTGWLVDTLRARGLDVVATREPGGTPLGERLRELVLNEDMGLDTETLIMFAARSEHLRQVIAPALARGAWVVCDRYTDATYAYQGGGRELGAARVAELEQWLRPPLRPDLTWLFDVPLSVARARMAGERQLDRFEQEAEAFFERTRQAYHARAAAEPQRIHIIDASQSLQDVRLTLQADLQQFVARHLT</sequence>
<comment type="function">
    <text evidence="11 12">Phosphorylation of dTMP to form dTDP in both de novo and salvage pathways of dTTP synthesis.</text>
</comment>
<feature type="domain" description="Thymidylate kinase-like" evidence="13">
    <location>
        <begin position="8"/>
        <end position="191"/>
    </location>
</feature>
<dbReference type="NCBIfam" id="TIGR00041">
    <property type="entry name" value="DTMP_kinase"/>
    <property type="match status" value="1"/>
</dbReference>
<dbReference type="PANTHER" id="PTHR10344:SF4">
    <property type="entry name" value="UMP-CMP KINASE 2, MITOCHONDRIAL"/>
    <property type="match status" value="1"/>
</dbReference>
<evidence type="ECO:0000256" key="1">
    <source>
        <dbReference type="ARBA" id="ARBA00009776"/>
    </source>
</evidence>
<evidence type="ECO:0000256" key="11">
    <source>
        <dbReference type="ARBA" id="ARBA00057735"/>
    </source>
</evidence>
<keyword evidence="7 12" id="KW-0418">Kinase</keyword>
<evidence type="ECO:0000256" key="6">
    <source>
        <dbReference type="ARBA" id="ARBA00022741"/>
    </source>
</evidence>
<evidence type="ECO:0000313" key="15">
    <source>
        <dbReference type="Proteomes" id="UP000026682"/>
    </source>
</evidence>
<dbReference type="SUPFAM" id="SSF52540">
    <property type="entry name" value="P-loop containing nucleoside triphosphate hydrolases"/>
    <property type="match status" value="1"/>
</dbReference>
<gene>
    <name evidence="12 14" type="primary">tmk</name>
    <name evidence="14" type="ORF">L497_1191</name>
</gene>
<feature type="binding site" evidence="12">
    <location>
        <begin position="10"/>
        <end position="17"/>
    </location>
    <ligand>
        <name>ATP</name>
        <dbReference type="ChEBI" id="CHEBI:30616"/>
    </ligand>
</feature>
<keyword evidence="4 12" id="KW-0808">Transferase</keyword>
<dbReference type="HAMAP" id="MF_00165">
    <property type="entry name" value="Thymidylate_kinase"/>
    <property type="match status" value="1"/>
</dbReference>
<dbReference type="EMBL" id="JFZZ01000081">
    <property type="protein sequence ID" value="KAK90132.1"/>
    <property type="molecule type" value="Genomic_DNA"/>
</dbReference>
<dbReference type="FunFam" id="3.40.50.300:FF:000225">
    <property type="entry name" value="Thymidylate kinase"/>
    <property type="match status" value="1"/>
</dbReference>
<reference evidence="14 15" key="1">
    <citation type="submission" date="2014-03" db="EMBL/GenBank/DDBJ databases">
        <title>Genome sequence of Bordetella holmseii.</title>
        <authorList>
            <person name="Harvill E."/>
            <person name="Goodfield L.L."/>
            <person name="Ivanov Y."/>
            <person name="Meyer J.A."/>
            <person name="Newth C."/>
            <person name="Cassiday P."/>
            <person name="Tondella M.L."/>
            <person name="Liao P."/>
            <person name="Zimmerman J."/>
            <person name="Meert K."/>
            <person name="Wessel D."/>
            <person name="Berger J."/>
            <person name="Dean J.M."/>
            <person name="Holubkov R."/>
            <person name="Burr J."/>
            <person name="Liu T."/>
            <person name="Brinkac L.M."/>
            <person name="Sanka R."/>
            <person name="Kim M."/>
            <person name="Losada L."/>
        </authorList>
    </citation>
    <scope>NUCLEOTIDE SEQUENCE [LARGE SCALE GENOMIC DNA]</scope>
    <source>
        <strain evidence="14 15">CDC-H585-BH</strain>
    </source>
</reference>
<dbReference type="GO" id="GO:0005829">
    <property type="term" value="C:cytosol"/>
    <property type="evidence" value="ECO:0007669"/>
    <property type="project" value="TreeGrafter"/>
</dbReference>
<evidence type="ECO:0000256" key="4">
    <source>
        <dbReference type="ARBA" id="ARBA00022679"/>
    </source>
</evidence>
<evidence type="ECO:0000256" key="10">
    <source>
        <dbReference type="ARBA" id="ARBA00048743"/>
    </source>
</evidence>
<dbReference type="InterPro" id="IPR039430">
    <property type="entry name" value="Thymidylate_kin-like_dom"/>
</dbReference>
<dbReference type="GO" id="GO:0004798">
    <property type="term" value="F:dTMP kinase activity"/>
    <property type="evidence" value="ECO:0007669"/>
    <property type="project" value="UniProtKB-UniRule"/>
</dbReference>
<dbReference type="PANTHER" id="PTHR10344">
    <property type="entry name" value="THYMIDYLATE KINASE"/>
    <property type="match status" value="1"/>
</dbReference>
<dbReference type="GO" id="GO:0006235">
    <property type="term" value="P:dTTP biosynthetic process"/>
    <property type="evidence" value="ECO:0007669"/>
    <property type="project" value="UniProtKB-UniRule"/>
</dbReference>
<dbReference type="STRING" id="35814.BBB42_09360"/>
<dbReference type="EC" id="2.7.4.9" evidence="2 12"/>
<keyword evidence="8 12" id="KW-0067">ATP-binding</keyword>
<dbReference type="InterPro" id="IPR027417">
    <property type="entry name" value="P-loop_NTPase"/>
</dbReference>
<comment type="catalytic activity">
    <reaction evidence="10 12">
        <text>dTMP + ATP = dTDP + ADP</text>
        <dbReference type="Rhea" id="RHEA:13517"/>
        <dbReference type="ChEBI" id="CHEBI:30616"/>
        <dbReference type="ChEBI" id="CHEBI:58369"/>
        <dbReference type="ChEBI" id="CHEBI:63528"/>
        <dbReference type="ChEBI" id="CHEBI:456216"/>
        <dbReference type="EC" id="2.7.4.9"/>
    </reaction>
</comment>
<keyword evidence="5 12" id="KW-0545">Nucleotide biosynthesis</keyword>
<organism evidence="14 15">
    <name type="scientific">Bordetella holmesii CDC-H585-BH</name>
    <dbReference type="NCBI Taxonomy" id="1331206"/>
    <lineage>
        <taxon>Bacteria</taxon>
        <taxon>Pseudomonadati</taxon>
        <taxon>Pseudomonadota</taxon>
        <taxon>Betaproteobacteria</taxon>
        <taxon>Burkholderiales</taxon>
        <taxon>Alcaligenaceae</taxon>
        <taxon>Bordetella</taxon>
    </lineage>
</organism>
<dbReference type="AlphaFoldDB" id="A0A158M3Q2"/>
<comment type="caution">
    <text evidence="14">The sequence shown here is derived from an EMBL/GenBank/DDBJ whole genome shotgun (WGS) entry which is preliminary data.</text>
</comment>
<accession>A0A158M3Q2</accession>
<dbReference type="GeneID" id="93119966"/>
<comment type="similarity">
    <text evidence="1 12">Belongs to the thymidylate kinase family.</text>
</comment>
<evidence type="ECO:0000256" key="8">
    <source>
        <dbReference type="ARBA" id="ARBA00022840"/>
    </source>
</evidence>
<protein>
    <recommendedName>
        <fullName evidence="3 12">Thymidylate kinase</fullName>
        <ecNumber evidence="2 12">2.7.4.9</ecNumber>
    </recommendedName>
    <alternativeName>
        <fullName evidence="9 12">dTMP kinase</fullName>
    </alternativeName>
</protein>
<dbReference type="GO" id="GO:0005524">
    <property type="term" value="F:ATP binding"/>
    <property type="evidence" value="ECO:0007669"/>
    <property type="project" value="UniProtKB-UniRule"/>
</dbReference>
<evidence type="ECO:0000256" key="9">
    <source>
        <dbReference type="ARBA" id="ARBA00029962"/>
    </source>
</evidence>
<evidence type="ECO:0000259" key="13">
    <source>
        <dbReference type="Pfam" id="PF02223"/>
    </source>
</evidence>